<feature type="transmembrane region" description="Helical" evidence="1">
    <location>
        <begin position="12"/>
        <end position="31"/>
    </location>
</feature>
<keyword evidence="1" id="KW-0472">Membrane</keyword>
<protein>
    <submittedName>
        <fullName evidence="2">Uncharacterized protein</fullName>
    </submittedName>
</protein>
<keyword evidence="1" id="KW-1133">Transmembrane helix</keyword>
<evidence type="ECO:0000313" key="2">
    <source>
        <dbReference type="EMBL" id="KKN16519.1"/>
    </source>
</evidence>
<name>A0A0F9NEY0_9ZZZZ</name>
<accession>A0A0F9NEY0</accession>
<comment type="caution">
    <text evidence="2">The sequence shown here is derived from an EMBL/GenBank/DDBJ whole genome shotgun (WGS) entry which is preliminary data.</text>
</comment>
<dbReference type="AlphaFoldDB" id="A0A0F9NEY0"/>
<sequence>MNNSICINNFVISIIFFVLGAIFTYIIGPYISERFKLKTELARIYLAPFRRWCGSLYGEFDEFCRRYLRNNRKCFDYYSNVQIIDDYRMIHEVLEDAPTWVGKIRKEYNDGWGKLKGKFHKDYKKLYEDLEKLIDIVDKFWHGLEGSYNLRLKDRMDIILLPYRKRKEIAEIICEHIEQDIYPEIYPKAEIILNYLRKRKIP</sequence>
<reference evidence="2" key="1">
    <citation type="journal article" date="2015" name="Nature">
        <title>Complex archaea that bridge the gap between prokaryotes and eukaryotes.</title>
        <authorList>
            <person name="Spang A."/>
            <person name="Saw J.H."/>
            <person name="Jorgensen S.L."/>
            <person name="Zaremba-Niedzwiedzka K."/>
            <person name="Martijn J."/>
            <person name="Lind A.E."/>
            <person name="van Eijk R."/>
            <person name="Schleper C."/>
            <person name="Guy L."/>
            <person name="Ettema T.J."/>
        </authorList>
    </citation>
    <scope>NUCLEOTIDE SEQUENCE</scope>
</reference>
<organism evidence="2">
    <name type="scientific">marine sediment metagenome</name>
    <dbReference type="NCBI Taxonomy" id="412755"/>
    <lineage>
        <taxon>unclassified sequences</taxon>
        <taxon>metagenomes</taxon>
        <taxon>ecological metagenomes</taxon>
    </lineage>
</organism>
<gene>
    <name evidence="2" type="ORF">LCGC14_0975090</name>
</gene>
<evidence type="ECO:0000256" key="1">
    <source>
        <dbReference type="SAM" id="Phobius"/>
    </source>
</evidence>
<keyword evidence="1" id="KW-0812">Transmembrane</keyword>
<dbReference type="EMBL" id="LAZR01003607">
    <property type="protein sequence ID" value="KKN16519.1"/>
    <property type="molecule type" value="Genomic_DNA"/>
</dbReference>
<proteinExistence type="predicted"/>